<sequence length="927" mass="103215">MEKNEVITPEPVALSVVEIKPGIETTTTTEAVAGAEVHIDDKTLTAELNTTQADLDDARLFASQLSLEDARALLEGVYKMHENDPNFPHMALRKIKNFITNEHIFEQPEKHADLIYEMKMEAALITNNSPYADVRAVVSNRDDTTMHSSTVRVWVIGLAFCALLSFVNQFFSIRMPPIGIGSNVVQFLAFPLGKAWEKLVPDWGIMLPAFIVGKRVAGTPAARLSLNPGPFNRKEHMLITIMATVSSTVPYTDYIVWTQYLKEYFDQSFAGQYAYQVLVALSTNLLGYGLAGLTRRFLVYPSYCVWPTSLVTIAFNDAFHSRDSGPVMTPWRSIWHASRFKFFTISFSAMFVYYWLPGNLFQVLSTFNWINWIAPNSTTLSAITGLNFGMGLNPLPTFDWNVVIAQVDPLVVPFFTSINLFVGALCTTVVIICLWFTNTFHTGYLPINSNHVYNNMGTRYNVSLIVDPHTKILNKEMYESYSPAYMAAGNMTLYLVYFALYPATIVYVALNHRYEISVGLKNTWLYTKGRIARLTSKAARDAHNTEKEDGDVTGNATITYQDVHNRLMSAYPEVSELWYFCILAAAIAFGIAGLLGWPTYTSPGTVFYGILLCLIFVLPVGVVAAVTGIEVTLNVLAEFIGGAFSGGNALAMNYFKAYGVNTCATAVTFANDLKLAHYVKIPPRHTFAAQLICTIVSSFVCTAVLNFQMKSIENVCTPDAPDKMSCPGVTTFFTAAVIWGTIGPKRVYGPGGQYKLLLLGFPIGVVIPIVFWYIQKKFRDQDEARTVDADGNVISNSDGEVAKNQARALQWARQIHPIVFLTGGICLTPYNISYLTPMVPFAYISRIWIRNRFLAFWSRYNYVLSASFSTAIALAGLIIFFGLDYNNIQPNWWGNTATGLGCEYTGACRRMYLAEGEHFGPGVGEFH</sequence>
<evidence type="ECO:0000256" key="1">
    <source>
        <dbReference type="ARBA" id="ARBA00004141"/>
    </source>
</evidence>
<feature type="transmembrane region" description="Helical" evidence="9">
    <location>
        <begin position="369"/>
        <end position="389"/>
    </location>
</feature>
<feature type="transmembrane region" description="Helical" evidence="9">
    <location>
        <begin position="273"/>
        <end position="291"/>
    </location>
</feature>
<feature type="transmembrane region" description="Helical" evidence="9">
    <location>
        <begin position="832"/>
        <end position="849"/>
    </location>
</feature>
<comment type="caution">
    <text evidence="10">The sequence shown here is derived from an EMBL/GenBank/DDBJ whole genome shotgun (WGS) entry which is preliminary data.</text>
</comment>
<dbReference type="InterPro" id="IPR004648">
    <property type="entry name" value="Oligpept_transpt"/>
</dbReference>
<feature type="transmembrane region" description="Helical" evidence="9">
    <location>
        <begin position="410"/>
        <end position="437"/>
    </location>
</feature>
<evidence type="ECO:0000256" key="6">
    <source>
        <dbReference type="ARBA" id="ARBA00022927"/>
    </source>
</evidence>
<feature type="transmembrane region" description="Helical" evidence="9">
    <location>
        <begin position="577"/>
        <end position="600"/>
    </location>
</feature>
<protein>
    <recommendedName>
        <fullName evidence="12">Oligopeptide transporter</fullName>
    </recommendedName>
</protein>
<feature type="transmembrane region" description="Helical" evidence="9">
    <location>
        <begin position="861"/>
        <end position="883"/>
    </location>
</feature>
<evidence type="ECO:0000256" key="8">
    <source>
        <dbReference type="ARBA" id="ARBA00023136"/>
    </source>
</evidence>
<keyword evidence="4 9" id="KW-0812">Transmembrane</keyword>
<evidence type="ECO:0000256" key="3">
    <source>
        <dbReference type="ARBA" id="ARBA00022448"/>
    </source>
</evidence>
<dbReference type="Pfam" id="PF03169">
    <property type="entry name" value="OPT"/>
    <property type="match status" value="1"/>
</dbReference>
<evidence type="ECO:0000256" key="9">
    <source>
        <dbReference type="SAM" id="Phobius"/>
    </source>
</evidence>
<dbReference type="Proteomes" id="UP001642502">
    <property type="component" value="Unassembled WGS sequence"/>
</dbReference>
<evidence type="ECO:0000256" key="4">
    <source>
        <dbReference type="ARBA" id="ARBA00022692"/>
    </source>
</evidence>
<feature type="transmembrane region" description="Helical" evidence="9">
    <location>
        <begin position="151"/>
        <end position="171"/>
    </location>
</feature>
<evidence type="ECO:0000313" key="11">
    <source>
        <dbReference type="Proteomes" id="UP001642502"/>
    </source>
</evidence>
<keyword evidence="8 9" id="KW-0472">Membrane</keyword>
<keyword evidence="11" id="KW-1185">Reference proteome</keyword>
<feature type="transmembrane region" description="Helical" evidence="9">
    <location>
        <begin position="687"/>
        <end position="707"/>
    </location>
</feature>
<proteinExistence type="inferred from homology"/>
<dbReference type="InterPro" id="IPR004813">
    <property type="entry name" value="OPT"/>
</dbReference>
<evidence type="ECO:0000313" key="10">
    <source>
        <dbReference type="EMBL" id="CAK7275465.1"/>
    </source>
</evidence>
<gene>
    <name evidence="10" type="ORF">SEPCBS119000_006706</name>
</gene>
<dbReference type="NCBIfam" id="TIGR00727">
    <property type="entry name" value="ISP4_OPT"/>
    <property type="match status" value="1"/>
</dbReference>
<feature type="transmembrane region" description="Helical" evidence="9">
    <location>
        <begin position="727"/>
        <end position="744"/>
    </location>
</feature>
<feature type="transmembrane region" description="Helical" evidence="9">
    <location>
        <begin position="491"/>
        <end position="510"/>
    </location>
</feature>
<feature type="transmembrane region" description="Helical" evidence="9">
    <location>
        <begin position="340"/>
        <end position="357"/>
    </location>
</feature>
<evidence type="ECO:0000256" key="7">
    <source>
        <dbReference type="ARBA" id="ARBA00022989"/>
    </source>
</evidence>
<dbReference type="EMBL" id="CAWUON010000226">
    <property type="protein sequence ID" value="CAK7275465.1"/>
    <property type="molecule type" value="Genomic_DNA"/>
</dbReference>
<accession>A0ABP0E4G2</accession>
<comment type="similarity">
    <text evidence="2">Belongs to the oligopeptide OPT transporter family.</text>
</comment>
<keyword evidence="6" id="KW-0653">Protein transport</keyword>
<comment type="subcellular location">
    <subcellularLocation>
        <location evidence="1">Membrane</location>
        <topology evidence="1">Multi-pass membrane protein</topology>
    </subcellularLocation>
</comment>
<feature type="transmembrane region" description="Helical" evidence="9">
    <location>
        <begin position="606"/>
        <end position="626"/>
    </location>
</feature>
<dbReference type="NCBIfam" id="TIGR00728">
    <property type="entry name" value="OPT_sfam"/>
    <property type="match status" value="1"/>
</dbReference>
<dbReference type="PANTHER" id="PTHR22601">
    <property type="entry name" value="ISP4 LIKE PROTEIN"/>
    <property type="match status" value="1"/>
</dbReference>
<feature type="transmembrane region" description="Helical" evidence="9">
    <location>
        <begin position="297"/>
        <end position="319"/>
    </location>
</feature>
<reference evidence="10 11" key="1">
    <citation type="submission" date="2024-01" db="EMBL/GenBank/DDBJ databases">
        <authorList>
            <person name="Allen C."/>
            <person name="Tagirdzhanova G."/>
        </authorList>
    </citation>
    <scope>NUCLEOTIDE SEQUENCE [LARGE SCALE GENOMIC DNA]</scope>
    <source>
        <strain evidence="10 11">CBS 119000</strain>
    </source>
</reference>
<organism evidence="10 11">
    <name type="scientific">Sporothrix epigloea</name>
    <dbReference type="NCBI Taxonomy" id="1892477"/>
    <lineage>
        <taxon>Eukaryota</taxon>
        <taxon>Fungi</taxon>
        <taxon>Dikarya</taxon>
        <taxon>Ascomycota</taxon>
        <taxon>Pezizomycotina</taxon>
        <taxon>Sordariomycetes</taxon>
        <taxon>Sordariomycetidae</taxon>
        <taxon>Ophiostomatales</taxon>
        <taxon>Ophiostomataceae</taxon>
        <taxon>Sporothrix</taxon>
    </lineage>
</organism>
<feature type="transmembrane region" description="Helical" evidence="9">
    <location>
        <begin position="756"/>
        <end position="774"/>
    </location>
</feature>
<evidence type="ECO:0000256" key="2">
    <source>
        <dbReference type="ARBA" id="ARBA00008807"/>
    </source>
</evidence>
<keyword evidence="7 9" id="KW-1133">Transmembrane helix</keyword>
<name>A0ABP0E4G2_9PEZI</name>
<evidence type="ECO:0000256" key="5">
    <source>
        <dbReference type="ARBA" id="ARBA00022856"/>
    </source>
</evidence>
<evidence type="ECO:0008006" key="12">
    <source>
        <dbReference type="Google" id="ProtNLM"/>
    </source>
</evidence>
<keyword evidence="5" id="KW-0571">Peptide transport</keyword>
<keyword evidence="3" id="KW-0813">Transport</keyword>